<dbReference type="EnsemblMetazoa" id="CJA36510.1">
    <property type="protein sequence ID" value="CJA36510.1"/>
    <property type="gene ID" value="WBGene00212357"/>
</dbReference>
<evidence type="ECO:0000313" key="8">
    <source>
        <dbReference type="Proteomes" id="UP000005237"/>
    </source>
</evidence>
<keyword evidence="8" id="KW-1185">Reference proteome</keyword>
<keyword evidence="5" id="KW-0472">Membrane</keyword>
<name>A0A8R1ELH2_CAEJA</name>
<dbReference type="AlphaFoldDB" id="A0A8R1ELH2"/>
<dbReference type="Proteomes" id="UP000005237">
    <property type="component" value="Unassembled WGS sequence"/>
</dbReference>
<evidence type="ECO:0000256" key="5">
    <source>
        <dbReference type="ARBA" id="ARBA00023136"/>
    </source>
</evidence>
<evidence type="ECO:0000313" key="7">
    <source>
        <dbReference type="EnsemblMetazoa" id="CJA36510.1"/>
    </source>
</evidence>
<evidence type="ECO:0000256" key="4">
    <source>
        <dbReference type="ARBA" id="ARBA00022989"/>
    </source>
</evidence>
<organism evidence="7 8">
    <name type="scientific">Caenorhabditis japonica</name>
    <dbReference type="NCBI Taxonomy" id="281687"/>
    <lineage>
        <taxon>Eukaryota</taxon>
        <taxon>Metazoa</taxon>
        <taxon>Ecdysozoa</taxon>
        <taxon>Nematoda</taxon>
        <taxon>Chromadorea</taxon>
        <taxon>Rhabditida</taxon>
        <taxon>Rhabditina</taxon>
        <taxon>Rhabditomorpha</taxon>
        <taxon>Rhabditoidea</taxon>
        <taxon>Rhabditidae</taxon>
        <taxon>Peloderinae</taxon>
        <taxon>Caenorhabditis</taxon>
    </lineage>
</organism>
<accession>A0A8R1ELH2</accession>
<evidence type="ECO:0000256" key="2">
    <source>
        <dbReference type="ARBA" id="ARBA00007200"/>
    </source>
</evidence>
<sequence>MLVSSCAAVASRSNAVGRLRVRKNMSTILNIPQGTYGDNTFMSIRSSEEFWNWSRNYLATALLASWYDGNPAYGMRAYLNDKVSRSMGIGTIRQLRTKKSAKCNMVEQFDQFIEGCQEELTSEWVLRMIWSS</sequence>
<protein>
    <submittedName>
        <fullName evidence="7">PKD_channel domain-containing protein</fullName>
    </submittedName>
</protein>
<dbReference type="Pfam" id="PF20519">
    <property type="entry name" value="Polycystin_dom"/>
    <property type="match status" value="1"/>
</dbReference>
<comment type="similarity">
    <text evidence="2">Belongs to the polycystin family.</text>
</comment>
<dbReference type="InterPro" id="IPR046791">
    <property type="entry name" value="Polycystin_dom"/>
</dbReference>
<keyword evidence="4" id="KW-1133">Transmembrane helix</keyword>
<proteinExistence type="inferred from homology"/>
<evidence type="ECO:0000259" key="6">
    <source>
        <dbReference type="Pfam" id="PF20519"/>
    </source>
</evidence>
<feature type="domain" description="Polycystin" evidence="6">
    <location>
        <begin position="41"/>
        <end position="123"/>
    </location>
</feature>
<dbReference type="GO" id="GO:0016020">
    <property type="term" value="C:membrane"/>
    <property type="evidence" value="ECO:0007669"/>
    <property type="project" value="UniProtKB-SubCell"/>
</dbReference>
<keyword evidence="3" id="KW-0812">Transmembrane</keyword>
<reference evidence="7" key="2">
    <citation type="submission" date="2022-06" db="UniProtKB">
        <authorList>
            <consortium name="EnsemblMetazoa"/>
        </authorList>
    </citation>
    <scope>IDENTIFICATION</scope>
    <source>
        <strain evidence="7">DF5081</strain>
    </source>
</reference>
<evidence type="ECO:0000256" key="3">
    <source>
        <dbReference type="ARBA" id="ARBA00022692"/>
    </source>
</evidence>
<evidence type="ECO:0000256" key="1">
    <source>
        <dbReference type="ARBA" id="ARBA00004141"/>
    </source>
</evidence>
<reference evidence="8" key="1">
    <citation type="submission" date="2010-08" db="EMBL/GenBank/DDBJ databases">
        <authorList>
            <consortium name="Caenorhabditis japonica Sequencing Consortium"/>
            <person name="Wilson R.K."/>
        </authorList>
    </citation>
    <scope>NUCLEOTIDE SEQUENCE [LARGE SCALE GENOMIC DNA]</scope>
    <source>
        <strain evidence="8">DF5081</strain>
    </source>
</reference>
<comment type="subcellular location">
    <subcellularLocation>
        <location evidence="1">Membrane</location>
        <topology evidence="1">Multi-pass membrane protein</topology>
    </subcellularLocation>
</comment>